<accession>A0A4R2RBQ5</accession>
<feature type="compositionally biased region" description="Basic and acidic residues" evidence="1">
    <location>
        <begin position="1"/>
        <end position="16"/>
    </location>
</feature>
<dbReference type="EMBL" id="SLXQ01000001">
    <property type="protein sequence ID" value="TCP56865.1"/>
    <property type="molecule type" value="Genomic_DNA"/>
</dbReference>
<evidence type="ECO:0000256" key="2">
    <source>
        <dbReference type="SAM" id="Phobius"/>
    </source>
</evidence>
<keyword evidence="2" id="KW-1133">Transmembrane helix</keyword>
<comment type="caution">
    <text evidence="3">The sequence shown here is derived from an EMBL/GenBank/DDBJ whole genome shotgun (WGS) entry which is preliminary data.</text>
</comment>
<proteinExistence type="predicted"/>
<feature type="transmembrane region" description="Helical" evidence="2">
    <location>
        <begin position="86"/>
        <end position="107"/>
    </location>
</feature>
<feature type="region of interest" description="Disordered" evidence="1">
    <location>
        <begin position="163"/>
        <end position="190"/>
    </location>
</feature>
<dbReference type="Pfam" id="PF07332">
    <property type="entry name" value="Phage_holin_3_6"/>
    <property type="match status" value="1"/>
</dbReference>
<feature type="transmembrane region" description="Helical" evidence="2">
    <location>
        <begin position="119"/>
        <end position="140"/>
    </location>
</feature>
<dbReference type="InterPro" id="IPR009937">
    <property type="entry name" value="Phage_holin_3_6"/>
</dbReference>
<protein>
    <submittedName>
        <fullName evidence="3">Putative superfamily III holin-X</fullName>
    </submittedName>
</protein>
<evidence type="ECO:0000313" key="4">
    <source>
        <dbReference type="Proteomes" id="UP000294911"/>
    </source>
</evidence>
<feature type="region of interest" description="Disordered" evidence="1">
    <location>
        <begin position="1"/>
        <end position="37"/>
    </location>
</feature>
<keyword evidence="4" id="KW-1185">Reference proteome</keyword>
<dbReference type="AlphaFoldDB" id="A0A4R2RBQ5"/>
<dbReference type="Proteomes" id="UP000294911">
    <property type="component" value="Unassembled WGS sequence"/>
</dbReference>
<evidence type="ECO:0000313" key="3">
    <source>
        <dbReference type="EMBL" id="TCP56865.1"/>
    </source>
</evidence>
<keyword evidence="2" id="KW-0812">Transmembrane</keyword>
<gene>
    <name evidence="3" type="ORF">EV191_101813</name>
</gene>
<reference evidence="3 4" key="1">
    <citation type="submission" date="2019-03" db="EMBL/GenBank/DDBJ databases">
        <title>Genomic Encyclopedia of Type Strains, Phase IV (KMG-IV): sequencing the most valuable type-strain genomes for metagenomic binning, comparative biology and taxonomic classification.</title>
        <authorList>
            <person name="Goeker M."/>
        </authorList>
    </citation>
    <scope>NUCLEOTIDE SEQUENCE [LARGE SCALE GENOMIC DNA]</scope>
    <source>
        <strain evidence="3 4">DSM 45765</strain>
    </source>
</reference>
<sequence length="190" mass="20490">MRGAWHDDRVTSEPHRNSGSGTDGTPPVSSIPLTDDRNGNGSVGGQSIGDLVKDASSHVSTLVRAEIELARAEITSEVKKGLKGSVFFIAALTVLMFSLFYLFFALAELLYDIGLYRSAAFGIVFLLMLLTAGLLAFLGWRKVRKIRAPQRTISSMKETAAALKPRGSAEHSELPDQAEVNRLTGGPTSR</sequence>
<evidence type="ECO:0000256" key="1">
    <source>
        <dbReference type="SAM" id="MobiDB-lite"/>
    </source>
</evidence>
<name>A0A4R2RBQ5_9PSEU</name>
<keyword evidence="2" id="KW-0472">Membrane</keyword>
<organism evidence="3 4">
    <name type="scientific">Tamaricihabitans halophyticus</name>
    <dbReference type="NCBI Taxonomy" id="1262583"/>
    <lineage>
        <taxon>Bacteria</taxon>
        <taxon>Bacillati</taxon>
        <taxon>Actinomycetota</taxon>
        <taxon>Actinomycetes</taxon>
        <taxon>Pseudonocardiales</taxon>
        <taxon>Pseudonocardiaceae</taxon>
        <taxon>Tamaricihabitans</taxon>
    </lineage>
</organism>